<keyword evidence="4" id="KW-1185">Reference proteome</keyword>
<comment type="caution">
    <text evidence="3">The sequence shown here is derived from an EMBL/GenBank/DDBJ whole genome shotgun (WGS) entry which is preliminary data.</text>
</comment>
<keyword evidence="1" id="KW-1133">Transmembrane helix</keyword>
<feature type="domain" description="NERD" evidence="2">
    <location>
        <begin position="41"/>
        <end position="159"/>
    </location>
</feature>
<proteinExistence type="predicted"/>
<dbReference type="PROSITE" id="PS50965">
    <property type="entry name" value="NERD"/>
    <property type="match status" value="1"/>
</dbReference>
<dbReference type="EMBL" id="JBHUJB010000079">
    <property type="protein sequence ID" value="MFD2160372.1"/>
    <property type="molecule type" value="Genomic_DNA"/>
</dbReference>
<dbReference type="InterPro" id="IPR011528">
    <property type="entry name" value="NERD"/>
</dbReference>
<evidence type="ECO:0000256" key="1">
    <source>
        <dbReference type="SAM" id="Phobius"/>
    </source>
</evidence>
<organism evidence="3 4">
    <name type="scientific">Rubritalea tangerina</name>
    <dbReference type="NCBI Taxonomy" id="430798"/>
    <lineage>
        <taxon>Bacteria</taxon>
        <taxon>Pseudomonadati</taxon>
        <taxon>Verrucomicrobiota</taxon>
        <taxon>Verrucomicrobiia</taxon>
        <taxon>Verrucomicrobiales</taxon>
        <taxon>Rubritaleaceae</taxon>
        <taxon>Rubritalea</taxon>
    </lineage>
</organism>
<dbReference type="Pfam" id="PF08378">
    <property type="entry name" value="NERD"/>
    <property type="match status" value="1"/>
</dbReference>
<keyword evidence="1" id="KW-0812">Transmembrane</keyword>
<evidence type="ECO:0000313" key="4">
    <source>
        <dbReference type="Proteomes" id="UP001597389"/>
    </source>
</evidence>
<dbReference type="Proteomes" id="UP001597389">
    <property type="component" value="Unassembled WGS sequence"/>
</dbReference>
<reference evidence="4" key="1">
    <citation type="journal article" date="2019" name="Int. J. Syst. Evol. Microbiol.">
        <title>The Global Catalogue of Microorganisms (GCM) 10K type strain sequencing project: providing services to taxonomists for standard genome sequencing and annotation.</title>
        <authorList>
            <consortium name="The Broad Institute Genomics Platform"/>
            <consortium name="The Broad Institute Genome Sequencing Center for Infectious Disease"/>
            <person name="Wu L."/>
            <person name="Ma J."/>
        </authorList>
    </citation>
    <scope>NUCLEOTIDE SEQUENCE [LARGE SCALE GENOMIC DNA]</scope>
    <source>
        <strain evidence="4">CCUG 57942</strain>
    </source>
</reference>
<evidence type="ECO:0000259" key="2">
    <source>
        <dbReference type="PROSITE" id="PS50965"/>
    </source>
</evidence>
<gene>
    <name evidence="3" type="ORF">ACFSW8_15825</name>
</gene>
<keyword evidence="1" id="KW-0472">Membrane</keyword>
<protein>
    <submittedName>
        <fullName evidence="3">Nuclease-related domain-containing protein</fullName>
    </submittedName>
</protein>
<sequence length="222" mass="25898">MYPPTLSAFDISEIIITALSKYWWAILVILLLKIWRLPSLKGWFGEKAVDRALKRLPTDSYTIYHDIYLPRPDGKGTTQIDHLAVSRFGIFVIETKNYQGWIFGSERQRNWTQSIYKKKYKFQNPLHQNKLHINALAALLELNTNKFHNLIYFVGECTLKTELPPNVMTSGILKYIHSQHSPLLSEQELSHSLRTLNSHIQSYDKRQVAKQHKMSLRSNVEC</sequence>
<accession>A0ABW4ZFP7</accession>
<evidence type="ECO:0000313" key="3">
    <source>
        <dbReference type="EMBL" id="MFD2160372.1"/>
    </source>
</evidence>
<name>A0ABW4ZFP7_9BACT</name>
<feature type="transmembrane region" description="Helical" evidence="1">
    <location>
        <begin position="14"/>
        <end position="32"/>
    </location>
</feature>
<dbReference type="RefSeq" id="WP_377090773.1">
    <property type="nucleotide sequence ID" value="NZ_JBHSJL010000014.1"/>
</dbReference>